<feature type="transmembrane region" description="Helical" evidence="6">
    <location>
        <begin position="536"/>
        <end position="560"/>
    </location>
</feature>
<dbReference type="InterPro" id="IPR057244">
    <property type="entry name" value="GAIN_B"/>
</dbReference>
<gene>
    <name evidence="9" type="ORF">PLEPLA_LOCUS7728</name>
</gene>
<dbReference type="FunFam" id="1.20.1070.10:FF:000493">
    <property type="entry name" value="Adhesion G protein-coupled receptor G1"/>
    <property type="match status" value="1"/>
</dbReference>
<name>A0A9N7TW95_PLEPL</name>
<dbReference type="InterPro" id="IPR046338">
    <property type="entry name" value="GAIN_dom_sf"/>
</dbReference>
<protein>
    <submittedName>
        <fullName evidence="9">Uncharacterized protein</fullName>
    </submittedName>
</protein>
<feature type="transmembrane region" description="Helical" evidence="6">
    <location>
        <begin position="374"/>
        <end position="399"/>
    </location>
</feature>
<keyword evidence="4 6" id="KW-0472">Membrane</keyword>
<dbReference type="Gene3D" id="2.60.220.50">
    <property type="match status" value="1"/>
</dbReference>
<keyword evidence="2 6" id="KW-0812">Transmembrane</keyword>
<evidence type="ECO:0000256" key="2">
    <source>
        <dbReference type="ARBA" id="ARBA00022692"/>
    </source>
</evidence>
<evidence type="ECO:0000259" key="8">
    <source>
        <dbReference type="PROSITE" id="PS50261"/>
    </source>
</evidence>
<dbReference type="PROSITE" id="PS50261">
    <property type="entry name" value="G_PROTEIN_RECEP_F2_4"/>
    <property type="match status" value="1"/>
</dbReference>
<dbReference type="GO" id="GO:0007189">
    <property type="term" value="P:adenylate cyclase-activating G protein-coupled receptor signaling pathway"/>
    <property type="evidence" value="ECO:0007669"/>
    <property type="project" value="TreeGrafter"/>
</dbReference>
<feature type="non-terminal residue" evidence="9">
    <location>
        <position position="615"/>
    </location>
</feature>
<organism evidence="9 10">
    <name type="scientific">Pleuronectes platessa</name>
    <name type="common">European plaice</name>
    <dbReference type="NCBI Taxonomy" id="8262"/>
    <lineage>
        <taxon>Eukaryota</taxon>
        <taxon>Metazoa</taxon>
        <taxon>Chordata</taxon>
        <taxon>Craniata</taxon>
        <taxon>Vertebrata</taxon>
        <taxon>Euteleostomi</taxon>
        <taxon>Actinopterygii</taxon>
        <taxon>Neopterygii</taxon>
        <taxon>Teleostei</taxon>
        <taxon>Neoteleostei</taxon>
        <taxon>Acanthomorphata</taxon>
        <taxon>Carangaria</taxon>
        <taxon>Pleuronectiformes</taxon>
        <taxon>Pleuronectoidei</taxon>
        <taxon>Pleuronectidae</taxon>
        <taxon>Pleuronectes</taxon>
    </lineage>
</organism>
<evidence type="ECO:0000256" key="1">
    <source>
        <dbReference type="ARBA" id="ARBA00004141"/>
    </source>
</evidence>
<evidence type="ECO:0000259" key="7">
    <source>
        <dbReference type="PROSITE" id="PS50221"/>
    </source>
</evidence>
<dbReference type="PANTHER" id="PTHR12011:SF435">
    <property type="entry name" value="ADHESION G PROTEIN-COUPLED RECEPTOR G1-RELATED"/>
    <property type="match status" value="1"/>
</dbReference>
<feature type="transmembrane region" description="Helical" evidence="6">
    <location>
        <begin position="454"/>
        <end position="476"/>
    </location>
</feature>
<sequence>MKERGSQHHRHADRETSAVSMESRLTDSLRVVFILTILLAKGSSENDQSLKFCGTWRHGKQSLDVSFNLSPGCKEISISANKSSLSVEGQITAKCSTSDVIHLEQLGPEESDFCLYWEPLLDQLKLQIREKNHTLCRPTSLQGSCCTDLSLGPNEPEADYGIANGRIQTDHITDKTLIAFKFNGRSISCKDLCNQARRGSTQVNMNGENAEDPCATSFEVEMNDDFKGYNVTSPVTKGVFQEPTATVHLPTALKQAAKTTTKVVCTFFRNNTEFQVGHKKVRILSEVVEITVENEIIIDLPEPIRIDFYHDAIPKMHSRKCVSWDTRKDPLQVRWLEDGCITQQRGEENTECLCNHLTYFSVLVQLEPRPVRHLLALTAITSLGCAVSAISCVALITFLCRKSRRSKERSIPIHLGLAVSLAALNLLFFFTGVLANVGGEGLCTWVGAGLHYSLLSAFTWMGIEVFHTFWLVYMVFTPSPKPYIWNLVGFVLPAVPTVILAAVGDIYGLRKVVPIEDVSSPYLMCWMKANRKALLAHYFTTMTILVILVSSGIVMLCLVYRKIRPRVEWKQNRVAFLSIWGLSCLFGTSWGLTFLEFGPLSDLVLFLSCFLNSFQ</sequence>
<dbReference type="EMBL" id="CADEAL010000416">
    <property type="protein sequence ID" value="CAB1419877.1"/>
    <property type="molecule type" value="Genomic_DNA"/>
</dbReference>
<dbReference type="GO" id="GO:0004930">
    <property type="term" value="F:G protein-coupled receptor activity"/>
    <property type="evidence" value="ECO:0007669"/>
    <property type="project" value="InterPro"/>
</dbReference>
<dbReference type="Pfam" id="PF01825">
    <property type="entry name" value="GPS"/>
    <property type="match status" value="1"/>
</dbReference>
<feature type="domain" description="G-protein coupled receptors family 2 profile 2" evidence="8">
    <location>
        <begin position="377"/>
        <end position="615"/>
    </location>
</feature>
<dbReference type="InterPro" id="IPR000203">
    <property type="entry name" value="GPS"/>
</dbReference>
<keyword evidence="5" id="KW-1015">Disulfide bond</keyword>
<dbReference type="Gene3D" id="1.20.1070.10">
    <property type="entry name" value="Rhodopsin 7-helix transmembrane proteins"/>
    <property type="match status" value="1"/>
</dbReference>
<evidence type="ECO:0000313" key="10">
    <source>
        <dbReference type="Proteomes" id="UP001153269"/>
    </source>
</evidence>
<dbReference type="AlphaFoldDB" id="A0A9N7TW95"/>
<evidence type="ECO:0000256" key="6">
    <source>
        <dbReference type="SAM" id="Phobius"/>
    </source>
</evidence>
<dbReference type="Pfam" id="PF00002">
    <property type="entry name" value="7tm_2"/>
    <property type="match status" value="1"/>
</dbReference>
<dbReference type="Proteomes" id="UP001153269">
    <property type="component" value="Unassembled WGS sequence"/>
</dbReference>
<evidence type="ECO:0000256" key="4">
    <source>
        <dbReference type="ARBA" id="ARBA00023136"/>
    </source>
</evidence>
<proteinExistence type="predicted"/>
<comment type="caution">
    <text evidence="9">The sequence shown here is derived from an EMBL/GenBank/DDBJ whole genome shotgun (WGS) entry which is preliminary data.</text>
</comment>
<dbReference type="GO" id="GO:0005886">
    <property type="term" value="C:plasma membrane"/>
    <property type="evidence" value="ECO:0007669"/>
    <property type="project" value="TreeGrafter"/>
</dbReference>
<accession>A0A9N7TW95</accession>
<evidence type="ECO:0000313" key="9">
    <source>
        <dbReference type="EMBL" id="CAB1419877.1"/>
    </source>
</evidence>
<keyword evidence="10" id="KW-1185">Reference proteome</keyword>
<feature type="domain" description="GAIN-B" evidence="7">
    <location>
        <begin position="222"/>
        <end position="370"/>
    </location>
</feature>
<dbReference type="PANTHER" id="PTHR12011">
    <property type="entry name" value="ADHESION G-PROTEIN COUPLED RECEPTOR"/>
    <property type="match status" value="1"/>
</dbReference>
<comment type="subcellular location">
    <subcellularLocation>
        <location evidence="1">Membrane</location>
        <topology evidence="1">Multi-pass membrane protein</topology>
    </subcellularLocation>
</comment>
<dbReference type="SMART" id="SM00303">
    <property type="entry name" value="GPS"/>
    <property type="match status" value="1"/>
</dbReference>
<evidence type="ECO:0000256" key="3">
    <source>
        <dbReference type="ARBA" id="ARBA00022989"/>
    </source>
</evidence>
<keyword evidence="3 6" id="KW-1133">Transmembrane helix</keyword>
<dbReference type="InterPro" id="IPR017981">
    <property type="entry name" value="GPCR_2-like_7TM"/>
</dbReference>
<feature type="transmembrane region" description="Helical" evidence="6">
    <location>
        <begin position="572"/>
        <end position="591"/>
    </location>
</feature>
<evidence type="ECO:0000256" key="5">
    <source>
        <dbReference type="ARBA" id="ARBA00023157"/>
    </source>
</evidence>
<feature type="transmembrane region" description="Helical" evidence="6">
    <location>
        <begin position="411"/>
        <end position="434"/>
    </location>
</feature>
<dbReference type="PROSITE" id="PS50221">
    <property type="entry name" value="GAIN_B"/>
    <property type="match status" value="1"/>
</dbReference>
<feature type="transmembrane region" description="Helical" evidence="6">
    <location>
        <begin position="483"/>
        <end position="503"/>
    </location>
</feature>
<dbReference type="InterPro" id="IPR000832">
    <property type="entry name" value="GPCR_2_secretin-like"/>
</dbReference>
<reference evidence="9" key="1">
    <citation type="submission" date="2020-03" db="EMBL/GenBank/DDBJ databases">
        <authorList>
            <person name="Weist P."/>
        </authorList>
    </citation>
    <scope>NUCLEOTIDE SEQUENCE</scope>
</reference>
<dbReference type="GO" id="GO:0007166">
    <property type="term" value="P:cell surface receptor signaling pathway"/>
    <property type="evidence" value="ECO:0007669"/>
    <property type="project" value="InterPro"/>
</dbReference>